<dbReference type="SUPFAM" id="SSF46785">
    <property type="entry name" value="Winged helix' DNA-binding domain"/>
    <property type="match status" value="1"/>
</dbReference>
<dbReference type="EMBL" id="LAZR01000144">
    <property type="protein sequence ID" value="KKN86725.1"/>
    <property type="molecule type" value="Genomic_DNA"/>
</dbReference>
<dbReference type="InterPro" id="IPR036390">
    <property type="entry name" value="WH_DNA-bd_sf"/>
</dbReference>
<organism evidence="1">
    <name type="scientific">marine sediment metagenome</name>
    <dbReference type="NCBI Taxonomy" id="412755"/>
    <lineage>
        <taxon>unclassified sequences</taxon>
        <taxon>metagenomes</taxon>
        <taxon>ecological metagenomes</taxon>
    </lineage>
</organism>
<evidence type="ECO:0000313" key="1">
    <source>
        <dbReference type="EMBL" id="KKN86725.1"/>
    </source>
</evidence>
<protein>
    <recommendedName>
        <fullName evidence="2">HTH marR-type domain-containing protein</fullName>
    </recommendedName>
</protein>
<proteinExistence type="predicted"/>
<reference evidence="1" key="1">
    <citation type="journal article" date="2015" name="Nature">
        <title>Complex archaea that bridge the gap between prokaryotes and eukaryotes.</title>
        <authorList>
            <person name="Spang A."/>
            <person name="Saw J.H."/>
            <person name="Jorgensen S.L."/>
            <person name="Zaremba-Niedzwiedzka K."/>
            <person name="Martijn J."/>
            <person name="Lind A.E."/>
            <person name="van Eijk R."/>
            <person name="Schleper C."/>
            <person name="Guy L."/>
            <person name="Ettema T.J."/>
        </authorList>
    </citation>
    <scope>NUCLEOTIDE SEQUENCE</scope>
</reference>
<dbReference type="Pfam" id="PF25212">
    <property type="entry name" value="HVO_A0114"/>
    <property type="match status" value="1"/>
</dbReference>
<dbReference type="Gene3D" id="1.10.10.10">
    <property type="entry name" value="Winged helix-like DNA-binding domain superfamily/Winged helix DNA-binding domain"/>
    <property type="match status" value="1"/>
</dbReference>
<comment type="caution">
    <text evidence="1">The sequence shown here is derived from an EMBL/GenBank/DDBJ whole genome shotgun (WGS) entry which is preliminary data.</text>
</comment>
<accession>A0A0F9U0F3</accession>
<name>A0A0F9U0F3_9ZZZZ</name>
<evidence type="ECO:0008006" key="2">
    <source>
        <dbReference type="Google" id="ProtNLM"/>
    </source>
</evidence>
<dbReference type="InterPro" id="IPR036388">
    <property type="entry name" value="WH-like_DNA-bd_sf"/>
</dbReference>
<sequence>MKTIKIGIMNRDEFRQRTISIAKGLYKPTADDPKVWFDSVESMSRLLNTKNLELLKTIRQCKPLSLGELAEITGRRKESLSRTIKKMGDYGLIEIKEGPRHAKMPVVIADSFEVKLM</sequence>
<dbReference type="AlphaFoldDB" id="A0A0F9U0F3"/>
<gene>
    <name evidence="1" type="ORF">LCGC14_0265200</name>
</gene>